<dbReference type="CDD" id="cd17324">
    <property type="entry name" value="MFS_NepI_like"/>
    <property type="match status" value="1"/>
</dbReference>
<feature type="domain" description="Major facilitator superfamily (MFS) profile" evidence="7">
    <location>
        <begin position="4"/>
        <end position="379"/>
    </location>
</feature>
<dbReference type="Gene3D" id="1.20.1250.20">
    <property type="entry name" value="MFS general substrate transporter like domains"/>
    <property type="match status" value="1"/>
</dbReference>
<dbReference type="InterPro" id="IPR011701">
    <property type="entry name" value="MFS"/>
</dbReference>
<dbReference type="Pfam" id="PF07690">
    <property type="entry name" value="MFS_1"/>
    <property type="match status" value="1"/>
</dbReference>
<evidence type="ECO:0000256" key="3">
    <source>
        <dbReference type="ARBA" id="ARBA00022692"/>
    </source>
</evidence>
<evidence type="ECO:0000256" key="6">
    <source>
        <dbReference type="SAM" id="Phobius"/>
    </source>
</evidence>
<evidence type="ECO:0000259" key="7">
    <source>
        <dbReference type="PROSITE" id="PS50850"/>
    </source>
</evidence>
<dbReference type="InterPro" id="IPR020846">
    <property type="entry name" value="MFS_dom"/>
</dbReference>
<feature type="transmembrane region" description="Helical" evidence="6">
    <location>
        <begin position="70"/>
        <end position="89"/>
    </location>
</feature>
<dbReference type="EMBL" id="FUZV01000001">
    <property type="protein sequence ID" value="SKC66386.1"/>
    <property type="molecule type" value="Genomic_DNA"/>
</dbReference>
<feature type="transmembrane region" description="Helical" evidence="6">
    <location>
        <begin position="354"/>
        <end position="373"/>
    </location>
</feature>
<protein>
    <submittedName>
        <fullName evidence="8">MFS transporter, DHA1 family, inner membrane transport protein</fullName>
    </submittedName>
</protein>
<dbReference type="Proteomes" id="UP000190341">
    <property type="component" value="Unassembled WGS sequence"/>
</dbReference>
<gene>
    <name evidence="8" type="ORF">SAMN06296058_1959</name>
</gene>
<feature type="transmembrane region" description="Helical" evidence="6">
    <location>
        <begin position="38"/>
        <end position="58"/>
    </location>
</feature>
<feature type="transmembrane region" description="Helical" evidence="6">
    <location>
        <begin position="330"/>
        <end position="348"/>
    </location>
</feature>
<dbReference type="InterPro" id="IPR036259">
    <property type="entry name" value="MFS_trans_sf"/>
</dbReference>
<feature type="transmembrane region" description="Helical" evidence="6">
    <location>
        <begin position="200"/>
        <end position="223"/>
    </location>
</feature>
<dbReference type="AlphaFoldDB" id="A0A1T5KRK6"/>
<feature type="transmembrane region" description="Helical" evidence="6">
    <location>
        <begin position="158"/>
        <end position="179"/>
    </location>
</feature>
<evidence type="ECO:0000256" key="5">
    <source>
        <dbReference type="ARBA" id="ARBA00023136"/>
    </source>
</evidence>
<evidence type="ECO:0000256" key="1">
    <source>
        <dbReference type="ARBA" id="ARBA00004651"/>
    </source>
</evidence>
<feature type="transmembrane region" description="Helical" evidence="6">
    <location>
        <begin position="95"/>
        <end position="116"/>
    </location>
</feature>
<dbReference type="SUPFAM" id="SSF103473">
    <property type="entry name" value="MFS general substrate transporter"/>
    <property type="match status" value="1"/>
</dbReference>
<comment type="subcellular location">
    <subcellularLocation>
        <location evidence="1">Cell membrane</location>
        <topology evidence="1">Multi-pass membrane protein</topology>
    </subcellularLocation>
</comment>
<dbReference type="GO" id="GO:0022857">
    <property type="term" value="F:transmembrane transporter activity"/>
    <property type="evidence" value="ECO:0007669"/>
    <property type="project" value="InterPro"/>
</dbReference>
<dbReference type="GO" id="GO:0005886">
    <property type="term" value="C:plasma membrane"/>
    <property type="evidence" value="ECO:0007669"/>
    <property type="project" value="UniProtKB-SubCell"/>
</dbReference>
<dbReference type="PANTHER" id="PTHR43124">
    <property type="entry name" value="PURINE EFFLUX PUMP PBUE"/>
    <property type="match status" value="1"/>
</dbReference>
<evidence type="ECO:0000256" key="2">
    <source>
        <dbReference type="ARBA" id="ARBA00022475"/>
    </source>
</evidence>
<feature type="transmembrane region" description="Helical" evidence="6">
    <location>
        <begin position="290"/>
        <end position="309"/>
    </location>
</feature>
<keyword evidence="5 6" id="KW-0472">Membrane</keyword>
<dbReference type="PANTHER" id="PTHR43124:SF8">
    <property type="entry name" value="INNER MEMBRANE TRANSPORT PROTEIN YDHP"/>
    <property type="match status" value="1"/>
</dbReference>
<dbReference type="RefSeq" id="WP_079724206.1">
    <property type="nucleotide sequence ID" value="NZ_BMCL01000002.1"/>
</dbReference>
<name>A0A1T5KRK6_9GAMM</name>
<feature type="transmembrane region" description="Helical" evidence="6">
    <location>
        <begin position="128"/>
        <end position="146"/>
    </location>
</feature>
<feature type="transmembrane region" description="Helical" evidence="6">
    <location>
        <begin position="235"/>
        <end position="254"/>
    </location>
</feature>
<accession>A0A1T5KRK6</accession>
<feature type="transmembrane region" description="Helical" evidence="6">
    <location>
        <begin position="266"/>
        <end position="284"/>
    </location>
</feature>
<keyword evidence="9" id="KW-1185">Reference proteome</keyword>
<evidence type="ECO:0000313" key="9">
    <source>
        <dbReference type="Proteomes" id="UP000190341"/>
    </source>
</evidence>
<evidence type="ECO:0000313" key="8">
    <source>
        <dbReference type="EMBL" id="SKC66386.1"/>
    </source>
</evidence>
<dbReference type="PROSITE" id="PS50850">
    <property type="entry name" value="MFS"/>
    <property type="match status" value="1"/>
</dbReference>
<sequence>MRLPLLALAVSAFAIGTTEFVVMGLLPQMASDLGVSIPSAGMLVSGYALGVVLGGPLLAMATARLPRKTVLLVLMGVFVLGNLLCALAPNYEWLMVARVIAALAHGSFFGAGAVVAGHVAAPGKRAQAIALMFTGLTVANILGVPAGTWLGQALGWRATFWAVVVLGVLALLALARGVPRLHDLSPPRLGRELRVLREPQVLLALGMTVFGFGGVFAVFTFIVPLLTDYAGLSPHSVGSVLVLFGLGATVGTLLGGKLADWKLMPALMIALAALSLFFLLFAAGMHHTGVAVAGVFLIGLIGFVGGPGLQARSVQSAREAPLLASTLNQSAFNLGNAGGAWIGASLLAQGAAYPVLGVAAAIITAVGLGLTVISMQMERGARHSALACDSAACDATSKV</sequence>
<reference evidence="8 9" key="1">
    <citation type="submission" date="2017-02" db="EMBL/GenBank/DDBJ databases">
        <authorList>
            <person name="Peterson S.W."/>
        </authorList>
    </citation>
    <scope>NUCLEOTIDE SEQUENCE [LARGE SCALE GENOMIC DNA]</scope>
    <source>
        <strain evidence="8 9">P15</strain>
    </source>
</reference>
<dbReference type="InterPro" id="IPR050189">
    <property type="entry name" value="MFS_Efflux_Transporters"/>
</dbReference>
<keyword evidence="2" id="KW-1003">Cell membrane</keyword>
<dbReference type="STRING" id="428993.SAMN06296058_1959"/>
<organism evidence="8 9">
    <name type="scientific">Pseudoxanthomonas indica</name>
    <dbReference type="NCBI Taxonomy" id="428993"/>
    <lineage>
        <taxon>Bacteria</taxon>
        <taxon>Pseudomonadati</taxon>
        <taxon>Pseudomonadota</taxon>
        <taxon>Gammaproteobacteria</taxon>
        <taxon>Lysobacterales</taxon>
        <taxon>Lysobacteraceae</taxon>
        <taxon>Pseudoxanthomonas</taxon>
    </lineage>
</organism>
<keyword evidence="4 6" id="KW-1133">Transmembrane helix</keyword>
<evidence type="ECO:0000256" key="4">
    <source>
        <dbReference type="ARBA" id="ARBA00022989"/>
    </source>
</evidence>
<proteinExistence type="predicted"/>
<keyword evidence="3 6" id="KW-0812">Transmembrane</keyword>
<dbReference type="OrthoDB" id="9788453at2"/>